<feature type="compositionally biased region" description="Low complexity" evidence="12">
    <location>
        <begin position="304"/>
        <end position="316"/>
    </location>
</feature>
<keyword evidence="5" id="KW-0677">Repeat</keyword>
<evidence type="ECO:0000256" key="8">
    <source>
        <dbReference type="ARBA" id="ARBA00022989"/>
    </source>
</evidence>
<dbReference type="InterPro" id="IPR011009">
    <property type="entry name" value="Kinase-like_dom_sf"/>
</dbReference>
<dbReference type="Gramene" id="Kaladp0073s0122.1.v1.1">
    <property type="protein sequence ID" value="Kaladp0073s0122.1.v1.1"/>
    <property type="gene ID" value="Kaladp0073s0122.v1.1"/>
</dbReference>
<dbReference type="GO" id="GO:0005524">
    <property type="term" value="F:ATP binding"/>
    <property type="evidence" value="ECO:0007669"/>
    <property type="project" value="UniProtKB-KW"/>
</dbReference>
<feature type="compositionally biased region" description="Low complexity" evidence="12">
    <location>
        <begin position="254"/>
        <end position="273"/>
    </location>
</feature>
<evidence type="ECO:0000259" key="14">
    <source>
        <dbReference type="PROSITE" id="PS50011"/>
    </source>
</evidence>
<proteinExistence type="predicted"/>
<dbReference type="InterPro" id="IPR013210">
    <property type="entry name" value="LRR_N_plant-typ"/>
</dbReference>
<dbReference type="InterPro" id="IPR001245">
    <property type="entry name" value="Ser-Thr/Tyr_kinase_cat_dom"/>
</dbReference>
<dbReference type="PANTHER" id="PTHR48056:SF81">
    <property type="entry name" value="RECEPTOR PROTEIN-TYROSINE KINASE CEPR1"/>
    <property type="match status" value="1"/>
</dbReference>
<evidence type="ECO:0000256" key="10">
    <source>
        <dbReference type="ARBA" id="ARBA00023170"/>
    </source>
</evidence>
<dbReference type="Pfam" id="PF08263">
    <property type="entry name" value="LRRNT_2"/>
    <property type="match status" value="1"/>
</dbReference>
<dbReference type="GO" id="GO:0004672">
    <property type="term" value="F:protein kinase activity"/>
    <property type="evidence" value="ECO:0007669"/>
    <property type="project" value="InterPro"/>
</dbReference>
<name>A0A7N0UM85_KALFE</name>
<dbReference type="PROSITE" id="PS50011">
    <property type="entry name" value="PROTEIN_KINASE_DOM"/>
    <property type="match status" value="1"/>
</dbReference>
<feature type="compositionally biased region" description="Pro residues" evidence="12">
    <location>
        <begin position="423"/>
        <end position="442"/>
    </location>
</feature>
<evidence type="ECO:0000313" key="15">
    <source>
        <dbReference type="EnsemblPlants" id="Kaladp0073s0122.2.v1.1"/>
    </source>
</evidence>
<sequence>MMRPQRSVLDVLKFGMSGYLFVTLLLISAATTAVAFTNADDVLAINKLHAALNSPKLPGWTSSAGDPCGDAWQGVQCNISNIITIILPGANLDGNLGDGLGGFTSIQQLDLSNNRIEGEIPSSLPLSLLALFLSSNALTGSIPDSISGLSQLTAMSLNNNLLVGNIPDAFQTLTSLANLDLSSNSLNGELPTSLGNLLSLKSMHLQNNELSGTLDVLQDLPLTDLNIENNKFSGIIPDKMLSIPNFKKDGNLFDSGAPPIASPSSPTPDTSPSLRPPAPPFFKPPSSEQPPGKQAGGPPTPQQSNSEKSSKKSTTTKTVVSISVVAAFMFIIIVIAALLFMPRYCKKRQRIPRNSMVQVQSSNQMGKVQRGVVMPNDDDRRDPRRAAANPKRWNENMQNDQMAERQAQRDHEINRSRSGTIFLPPPPPPLLPPPSPPPAPPPPPVVKVVEPVLPTEVSAAEPSTIGKDVLLSVNSFTIASLQQYTNSFSQDNLIGTGMLGSVYRAELPDGKILAVKKLDKKNSRLKDEEFMQMVISIDKIQHANIVKLVGYCVEHGQWLLIYEYCSNGSVQEAIHSDDGLRLSWNIRVRMALEAAKALKYLHEDCHPPIIHRNFKSTNVLLDDGLAVRVSDCGLAPLITSGSVSQLSGQLQATYGYGAPEFESGIYTMKSDVYSFGVVILELLTGRKSYDRSRVRGEQFLVRWAIPQLHDIDALSRMVDPSLKGEYPAKCLSHFADIVARCIQHEPEFRPPMSEVVQDLLEMIQREPQRYKFN</sequence>
<dbReference type="InterPro" id="IPR032675">
    <property type="entry name" value="LRR_dom_sf"/>
</dbReference>
<keyword evidence="2" id="KW-0433">Leucine-rich repeat</keyword>
<keyword evidence="16" id="KW-1185">Reference proteome</keyword>
<dbReference type="Pfam" id="PF07714">
    <property type="entry name" value="PK_Tyr_Ser-Thr"/>
    <property type="match status" value="1"/>
</dbReference>
<evidence type="ECO:0000256" key="13">
    <source>
        <dbReference type="SAM" id="Phobius"/>
    </source>
</evidence>
<evidence type="ECO:0000313" key="16">
    <source>
        <dbReference type="Proteomes" id="UP000594263"/>
    </source>
</evidence>
<keyword evidence="8 13" id="KW-1133">Transmembrane helix</keyword>
<dbReference type="InterPro" id="IPR000719">
    <property type="entry name" value="Prot_kinase_dom"/>
</dbReference>
<keyword evidence="4" id="KW-0732">Signal</keyword>
<dbReference type="SUPFAM" id="SSF52058">
    <property type="entry name" value="L domain-like"/>
    <property type="match status" value="1"/>
</dbReference>
<dbReference type="EnsemblPlants" id="Kaladp0073s0122.4.v1.1">
    <property type="protein sequence ID" value="Kaladp0073s0122.4.v1.1"/>
    <property type="gene ID" value="Kaladp0073s0122.v1.1"/>
</dbReference>
<evidence type="ECO:0000256" key="6">
    <source>
        <dbReference type="ARBA" id="ARBA00022741"/>
    </source>
</evidence>
<evidence type="ECO:0000256" key="7">
    <source>
        <dbReference type="ARBA" id="ARBA00022840"/>
    </source>
</evidence>
<dbReference type="PROSITE" id="PS51450">
    <property type="entry name" value="LRR"/>
    <property type="match status" value="1"/>
</dbReference>
<feature type="region of interest" description="Disordered" evidence="12">
    <location>
        <begin position="254"/>
        <end position="316"/>
    </location>
</feature>
<dbReference type="Gene3D" id="3.30.200.20">
    <property type="entry name" value="Phosphorylase Kinase, domain 1"/>
    <property type="match status" value="1"/>
</dbReference>
<feature type="compositionally biased region" description="Pro residues" evidence="12">
    <location>
        <begin position="274"/>
        <end position="283"/>
    </location>
</feature>
<dbReference type="PRINTS" id="PR00019">
    <property type="entry name" value="LEURICHRPT"/>
</dbReference>
<evidence type="ECO:0000256" key="11">
    <source>
        <dbReference type="ARBA" id="ARBA00023180"/>
    </source>
</evidence>
<dbReference type="Gene3D" id="3.80.10.10">
    <property type="entry name" value="Ribonuclease Inhibitor"/>
    <property type="match status" value="1"/>
</dbReference>
<accession>A0A7N0UM85</accession>
<dbReference type="OMA" id="HEANRIP"/>
<keyword evidence="9 13" id="KW-0472">Membrane</keyword>
<keyword evidence="7" id="KW-0067">ATP-binding</keyword>
<feature type="compositionally biased region" description="Polar residues" evidence="12">
    <location>
        <begin position="355"/>
        <end position="366"/>
    </location>
</feature>
<feature type="domain" description="Protein kinase" evidence="14">
    <location>
        <begin position="488"/>
        <end position="763"/>
    </location>
</feature>
<dbReference type="Pfam" id="PF13855">
    <property type="entry name" value="LRR_8"/>
    <property type="match status" value="1"/>
</dbReference>
<dbReference type="PANTHER" id="PTHR48056">
    <property type="entry name" value="LRR RECEPTOR-LIKE SERINE/THREONINE-PROTEIN KINASE-RELATED"/>
    <property type="match status" value="1"/>
</dbReference>
<evidence type="ECO:0000256" key="4">
    <source>
        <dbReference type="ARBA" id="ARBA00022729"/>
    </source>
</evidence>
<dbReference type="Gramene" id="Kaladp0073s0122.2.v1.1">
    <property type="protein sequence ID" value="Kaladp0073s0122.2.v1.1"/>
    <property type="gene ID" value="Kaladp0073s0122.v1.1"/>
</dbReference>
<dbReference type="Gramene" id="Kaladp0073s0122.4.v1.1">
    <property type="protein sequence ID" value="Kaladp0073s0122.4.v1.1"/>
    <property type="gene ID" value="Kaladp0073s0122.v1.1"/>
</dbReference>
<dbReference type="FunFam" id="1.10.510.10:FF:000095">
    <property type="entry name" value="protein STRUBBELIG-RECEPTOR FAMILY 8"/>
    <property type="match status" value="1"/>
</dbReference>
<dbReference type="FunFam" id="3.80.10.10:FF:000062">
    <property type="entry name" value="protein STRUBBELIG-RECEPTOR FAMILY 3"/>
    <property type="match status" value="1"/>
</dbReference>
<feature type="transmembrane region" description="Helical" evidence="13">
    <location>
        <begin position="319"/>
        <end position="341"/>
    </location>
</feature>
<evidence type="ECO:0000256" key="3">
    <source>
        <dbReference type="ARBA" id="ARBA00022692"/>
    </source>
</evidence>
<reference evidence="15" key="1">
    <citation type="submission" date="2021-01" db="UniProtKB">
        <authorList>
            <consortium name="EnsemblPlants"/>
        </authorList>
    </citation>
    <scope>IDENTIFICATION</scope>
</reference>
<evidence type="ECO:0000256" key="5">
    <source>
        <dbReference type="ARBA" id="ARBA00022737"/>
    </source>
</evidence>
<dbReference type="SUPFAM" id="SSF56112">
    <property type="entry name" value="Protein kinase-like (PK-like)"/>
    <property type="match status" value="1"/>
</dbReference>
<keyword evidence="3 13" id="KW-0812">Transmembrane</keyword>
<dbReference type="FunFam" id="3.30.200.20:FF:000125">
    <property type="entry name" value="Protein STRUBBELIG-RECEPTOR FAMILY 8"/>
    <property type="match status" value="1"/>
</dbReference>
<dbReference type="Gene3D" id="1.10.510.10">
    <property type="entry name" value="Transferase(Phosphotransferase) domain 1"/>
    <property type="match status" value="1"/>
</dbReference>
<evidence type="ECO:0000256" key="2">
    <source>
        <dbReference type="ARBA" id="ARBA00022614"/>
    </source>
</evidence>
<organism evidence="15 16">
    <name type="scientific">Kalanchoe fedtschenkoi</name>
    <name type="common">Lavender scallops</name>
    <name type="synonym">South American air plant</name>
    <dbReference type="NCBI Taxonomy" id="63787"/>
    <lineage>
        <taxon>Eukaryota</taxon>
        <taxon>Viridiplantae</taxon>
        <taxon>Streptophyta</taxon>
        <taxon>Embryophyta</taxon>
        <taxon>Tracheophyta</taxon>
        <taxon>Spermatophyta</taxon>
        <taxon>Magnoliopsida</taxon>
        <taxon>eudicotyledons</taxon>
        <taxon>Gunneridae</taxon>
        <taxon>Pentapetalae</taxon>
        <taxon>Saxifragales</taxon>
        <taxon>Crassulaceae</taxon>
        <taxon>Kalanchoe</taxon>
    </lineage>
</organism>
<dbReference type="Pfam" id="PF00560">
    <property type="entry name" value="LRR_1"/>
    <property type="match status" value="1"/>
</dbReference>
<protein>
    <recommendedName>
        <fullName evidence="14">Protein kinase domain-containing protein</fullName>
    </recommendedName>
</protein>
<evidence type="ECO:0000256" key="9">
    <source>
        <dbReference type="ARBA" id="ARBA00023136"/>
    </source>
</evidence>
<keyword evidence="6" id="KW-0547">Nucleotide-binding</keyword>
<comment type="subcellular location">
    <subcellularLocation>
        <location evidence="1">Membrane</location>
    </subcellularLocation>
</comment>
<feature type="compositionally biased region" description="Basic and acidic residues" evidence="12">
    <location>
        <begin position="402"/>
        <end position="415"/>
    </location>
</feature>
<keyword evidence="11" id="KW-0325">Glycoprotein</keyword>
<dbReference type="InterPro" id="IPR050647">
    <property type="entry name" value="Plant_LRR-RLKs"/>
</dbReference>
<dbReference type="InterPro" id="IPR001611">
    <property type="entry name" value="Leu-rich_rpt"/>
</dbReference>
<evidence type="ECO:0000256" key="12">
    <source>
        <dbReference type="SAM" id="MobiDB-lite"/>
    </source>
</evidence>
<dbReference type="AlphaFoldDB" id="A0A7N0UM85"/>
<dbReference type="Proteomes" id="UP000594263">
    <property type="component" value="Unplaced"/>
</dbReference>
<feature type="region of interest" description="Disordered" evidence="12">
    <location>
        <begin position="355"/>
        <end position="442"/>
    </location>
</feature>
<dbReference type="GO" id="GO:0016020">
    <property type="term" value="C:membrane"/>
    <property type="evidence" value="ECO:0007669"/>
    <property type="project" value="UniProtKB-SubCell"/>
</dbReference>
<dbReference type="EnsemblPlants" id="Kaladp0073s0122.1.v1.1">
    <property type="protein sequence ID" value="Kaladp0073s0122.1.v1.1"/>
    <property type="gene ID" value="Kaladp0073s0122.v1.1"/>
</dbReference>
<keyword evidence="10" id="KW-0675">Receptor</keyword>
<evidence type="ECO:0000256" key="1">
    <source>
        <dbReference type="ARBA" id="ARBA00004370"/>
    </source>
</evidence>
<dbReference type="EnsemblPlants" id="Kaladp0073s0122.2.v1.1">
    <property type="protein sequence ID" value="Kaladp0073s0122.2.v1.1"/>
    <property type="gene ID" value="Kaladp0073s0122.v1.1"/>
</dbReference>